<proteinExistence type="inferred from homology"/>
<evidence type="ECO:0000256" key="3">
    <source>
        <dbReference type="ARBA" id="ARBA00022448"/>
    </source>
</evidence>
<dbReference type="Pfam" id="PF00766">
    <property type="entry name" value="ETF_alpha"/>
    <property type="match status" value="1"/>
</dbReference>
<dbReference type="FunFam" id="3.40.50.620:FF:000041">
    <property type="entry name" value="Electron transfer flavoprotein alpha subunit"/>
    <property type="match status" value="1"/>
</dbReference>
<dbReference type="GO" id="GO:0050660">
    <property type="term" value="F:flavin adenine dinucleotide binding"/>
    <property type="evidence" value="ECO:0007669"/>
    <property type="project" value="InterPro"/>
</dbReference>
<accession>A0A1H1KJ42</accession>
<dbReference type="PANTHER" id="PTHR43153">
    <property type="entry name" value="ELECTRON TRANSFER FLAVOPROTEIN ALPHA"/>
    <property type="match status" value="1"/>
</dbReference>
<keyword evidence="3" id="KW-0813">Transport</keyword>
<dbReference type="EMBL" id="FNKX01000004">
    <property type="protein sequence ID" value="SDR62087.1"/>
    <property type="molecule type" value="Genomic_DNA"/>
</dbReference>
<evidence type="ECO:0000259" key="11">
    <source>
        <dbReference type="SMART" id="SM00893"/>
    </source>
</evidence>
<dbReference type="PROSITE" id="PS00696">
    <property type="entry name" value="ETF_ALPHA"/>
    <property type="match status" value="1"/>
</dbReference>
<comment type="cofactor">
    <cofactor evidence="10">
        <name>FAD</name>
        <dbReference type="ChEBI" id="CHEBI:57692"/>
    </cofactor>
    <text evidence="10">Binds 1 FAD per dimer.</text>
</comment>
<dbReference type="InterPro" id="IPR014730">
    <property type="entry name" value="ETF_a/b_N"/>
</dbReference>
<evidence type="ECO:0000256" key="2">
    <source>
        <dbReference type="ARBA" id="ARBA00011355"/>
    </source>
</evidence>
<keyword evidence="4" id="KW-0285">Flavoprotein</keyword>
<dbReference type="InterPro" id="IPR014729">
    <property type="entry name" value="Rossmann-like_a/b/a_fold"/>
</dbReference>
<dbReference type="FunFam" id="3.40.50.1220:FF:000001">
    <property type="entry name" value="Electron transfer flavoprotein, alpha subunit"/>
    <property type="match status" value="1"/>
</dbReference>
<comment type="function">
    <text evidence="7">The electron transfer flavoprotein serves as a specific electron acceptor for other dehydrogenases. It transfers the electrons to the main respiratory chain via ETF-ubiquinone oxidoreductase (ETF dehydrogenase).</text>
</comment>
<dbReference type="SUPFAM" id="SSF52402">
    <property type="entry name" value="Adenine nucleotide alpha hydrolases-like"/>
    <property type="match status" value="1"/>
</dbReference>
<evidence type="ECO:0000256" key="10">
    <source>
        <dbReference type="PIRSR" id="PIRSR000089-1"/>
    </source>
</evidence>
<dbReference type="Gene3D" id="3.40.50.620">
    <property type="entry name" value="HUPs"/>
    <property type="match status" value="1"/>
</dbReference>
<evidence type="ECO:0000256" key="5">
    <source>
        <dbReference type="ARBA" id="ARBA00022827"/>
    </source>
</evidence>
<keyword evidence="13" id="KW-1185">Reference proteome</keyword>
<dbReference type="Gene3D" id="3.40.50.1220">
    <property type="entry name" value="TPP-binding domain"/>
    <property type="match status" value="1"/>
</dbReference>
<sequence length="317" mass="32274">MTNLVIAEHDNASIKAATLNTIAAAQKIGGDIHVLVAGHNAQGAADAAAKIAGVSKVLLADAPQLAAGLAENVEATVLTLVQDAAKHYTHILAPATAYGKNIAPRIAAKLDVAQISDITAVDSADTFERPIYAGNAIAIVQSADPIKVITVRSTGFDAVAAEGGSAAVEKIEAAADAGLAQFVSREVTKLDRPELTSAKIIVSGGRGLGNGENYTKILEPLADKLNAALGASRAAVDAGFVPNDYQVGQTGKIVAPQLYVAVGISGAIQHLAGMKDSKVIVAINKDAEAPIFSVADYGLVGDLFEVLPAITSSLASR</sequence>
<reference evidence="13" key="1">
    <citation type="submission" date="2016-10" db="EMBL/GenBank/DDBJ databases">
        <authorList>
            <person name="Varghese N."/>
            <person name="Submissions S."/>
        </authorList>
    </citation>
    <scope>NUCLEOTIDE SEQUENCE [LARGE SCALE GENOMIC DNA]</scope>
    <source>
        <strain evidence="13">DUS833</strain>
    </source>
</reference>
<comment type="subunit">
    <text evidence="2">Heterodimer of an alpha and a beta subunit.</text>
</comment>
<dbReference type="InterPro" id="IPR014731">
    <property type="entry name" value="ETF_asu_C"/>
</dbReference>
<evidence type="ECO:0000313" key="13">
    <source>
        <dbReference type="Proteomes" id="UP000199365"/>
    </source>
</evidence>
<evidence type="ECO:0000256" key="1">
    <source>
        <dbReference type="ARBA" id="ARBA00005817"/>
    </source>
</evidence>
<dbReference type="Pfam" id="PF01012">
    <property type="entry name" value="ETF"/>
    <property type="match status" value="1"/>
</dbReference>
<dbReference type="SMART" id="SM00893">
    <property type="entry name" value="ETF"/>
    <property type="match status" value="1"/>
</dbReference>
<dbReference type="GO" id="GO:0009055">
    <property type="term" value="F:electron transfer activity"/>
    <property type="evidence" value="ECO:0007669"/>
    <property type="project" value="InterPro"/>
</dbReference>
<protein>
    <recommendedName>
        <fullName evidence="8">Electron transfer flavoprotein subunit alpha</fullName>
    </recommendedName>
    <alternativeName>
        <fullName evidence="9">Electron transfer flavoprotein large subunit</fullName>
    </alternativeName>
</protein>
<dbReference type="AlphaFoldDB" id="A0A1H1KJ42"/>
<dbReference type="SUPFAM" id="SSF52467">
    <property type="entry name" value="DHS-like NAD/FAD-binding domain"/>
    <property type="match status" value="1"/>
</dbReference>
<dbReference type="InterPro" id="IPR001308">
    <property type="entry name" value="ETF_a/FixB"/>
</dbReference>
<dbReference type="GO" id="GO:0033539">
    <property type="term" value="P:fatty acid beta-oxidation using acyl-CoA dehydrogenase"/>
    <property type="evidence" value="ECO:0007669"/>
    <property type="project" value="TreeGrafter"/>
</dbReference>
<evidence type="ECO:0000313" key="12">
    <source>
        <dbReference type="EMBL" id="SDR62087.1"/>
    </source>
</evidence>
<dbReference type="PANTHER" id="PTHR43153:SF1">
    <property type="entry name" value="ELECTRON TRANSFER FLAVOPROTEIN SUBUNIT ALPHA, MITOCHONDRIAL"/>
    <property type="match status" value="1"/>
</dbReference>
<dbReference type="InterPro" id="IPR033947">
    <property type="entry name" value="ETF_alpha_N"/>
</dbReference>
<gene>
    <name evidence="12" type="ORF">SAMN05445850_8111</name>
</gene>
<feature type="domain" description="Electron transfer flavoprotein alpha/beta-subunit N-terminal" evidence="11">
    <location>
        <begin position="3"/>
        <end position="186"/>
    </location>
</feature>
<feature type="binding site" evidence="10">
    <location>
        <begin position="263"/>
        <end position="270"/>
    </location>
    <ligand>
        <name>FAD</name>
        <dbReference type="ChEBI" id="CHEBI:57692"/>
    </ligand>
</feature>
<feature type="binding site" evidence="10">
    <location>
        <position position="206"/>
    </location>
    <ligand>
        <name>FAD</name>
        <dbReference type="ChEBI" id="CHEBI:57692"/>
    </ligand>
</feature>
<dbReference type="InterPro" id="IPR029035">
    <property type="entry name" value="DHS-like_NAD/FAD-binding_dom"/>
</dbReference>
<dbReference type="PIRSF" id="PIRSF000089">
    <property type="entry name" value="Electra_flavoP_a"/>
    <property type="match status" value="1"/>
</dbReference>
<keyword evidence="6" id="KW-0249">Electron transport</keyword>
<evidence type="ECO:0000256" key="9">
    <source>
        <dbReference type="ARBA" id="ARBA00079299"/>
    </source>
</evidence>
<comment type="similarity">
    <text evidence="1">Belongs to the ETF alpha-subunit/FixB family.</text>
</comment>
<keyword evidence="5 10" id="KW-0274">FAD</keyword>
<dbReference type="Proteomes" id="UP000199365">
    <property type="component" value="Unassembled WGS sequence"/>
</dbReference>
<dbReference type="RefSeq" id="WP_090812504.1">
    <property type="nucleotide sequence ID" value="NZ_FNKX01000004.1"/>
</dbReference>
<evidence type="ECO:0000256" key="7">
    <source>
        <dbReference type="ARBA" id="ARBA00025649"/>
    </source>
</evidence>
<feature type="binding site" evidence="10">
    <location>
        <begin position="232"/>
        <end position="233"/>
    </location>
    <ligand>
        <name>FAD</name>
        <dbReference type="ChEBI" id="CHEBI:57692"/>
    </ligand>
</feature>
<name>A0A1H1KJ42_9BURK</name>
<dbReference type="InterPro" id="IPR018206">
    <property type="entry name" value="ETF_asu_C_CS"/>
</dbReference>
<feature type="binding site" evidence="10">
    <location>
        <position position="284"/>
    </location>
    <ligand>
        <name>FAD</name>
        <dbReference type="ChEBI" id="CHEBI:57692"/>
    </ligand>
</feature>
<evidence type="ECO:0000256" key="4">
    <source>
        <dbReference type="ARBA" id="ARBA00022630"/>
    </source>
</evidence>
<organism evidence="12 13">
    <name type="scientific">Paraburkholderia tuberum</name>
    <dbReference type="NCBI Taxonomy" id="157910"/>
    <lineage>
        <taxon>Bacteria</taxon>
        <taxon>Pseudomonadati</taxon>
        <taxon>Pseudomonadota</taxon>
        <taxon>Betaproteobacteria</taxon>
        <taxon>Burkholderiales</taxon>
        <taxon>Burkholderiaceae</taxon>
        <taxon>Paraburkholderia</taxon>
    </lineage>
</organism>
<dbReference type="STRING" id="157910.SAMN05445850_8111"/>
<feature type="binding site" evidence="10">
    <location>
        <begin position="246"/>
        <end position="250"/>
    </location>
    <ligand>
        <name>FAD</name>
        <dbReference type="ChEBI" id="CHEBI:57692"/>
    </ligand>
</feature>
<dbReference type="CDD" id="cd01715">
    <property type="entry name" value="ETF_alpha"/>
    <property type="match status" value="1"/>
</dbReference>
<evidence type="ECO:0000256" key="6">
    <source>
        <dbReference type="ARBA" id="ARBA00022982"/>
    </source>
</evidence>
<evidence type="ECO:0000256" key="8">
    <source>
        <dbReference type="ARBA" id="ARBA00068674"/>
    </source>
</evidence>